<reference evidence="4" key="1">
    <citation type="submission" date="2015-07" db="EMBL/GenBank/DDBJ databases">
        <title>Nocardia seriolae U-1 whole genome shotgun sequence.</title>
        <authorList>
            <person name="Imajoh M."/>
            <person name="Fukumoto Y."/>
            <person name="Sukeda M."/>
            <person name="Yamane J."/>
            <person name="Yamasaki K."/>
            <person name="Shimizu M."/>
            <person name="Ohnishi K."/>
            <person name="Oshima S."/>
        </authorList>
    </citation>
    <scope>NUCLEOTIDE SEQUENCE [LARGE SCALE GENOMIC DNA]</scope>
    <source>
        <strain evidence="4">U-1</strain>
    </source>
</reference>
<dbReference type="GeneID" id="93375113"/>
<dbReference type="AlphaFoldDB" id="A0ABC9YYQ5"/>
<dbReference type="Proteomes" id="UP000180166">
    <property type="component" value="Chromosome"/>
</dbReference>
<keyword evidence="4" id="KW-1185">Reference proteome</keyword>
<gene>
    <name evidence="2" type="ORF">NS506_04405</name>
    <name evidence="3" type="ORF">NSK11_contig00081-0001</name>
</gene>
<dbReference type="KEGG" id="nsr:NS506_04405"/>
<evidence type="ECO:0000313" key="3">
    <source>
        <dbReference type="EMBL" id="GAP30452.1"/>
    </source>
</evidence>
<sequence length="211" mass="22645">MNEILYRPSEATRAVAAALAKITGAQPYPVPAETPDADFARALAGPGVVLGVLDRADGPWEIVRRVAVPLVVVPPGTSGDYTLDRVLVPLDGTDEAAYAVSETVRLFAEAGIAVTVLHVFDENTAPAHWDQAAHARPAWEHEFRARFCHHLPETALTLRSGLPGEHIVDVAAEQADLIVLGWSRRLVPGRARIAREAVDTAAVPVLLIPVR</sequence>
<dbReference type="Gene3D" id="3.40.50.12370">
    <property type="match status" value="1"/>
</dbReference>
<dbReference type="InterPro" id="IPR006016">
    <property type="entry name" value="UspA"/>
</dbReference>
<evidence type="ECO:0000313" key="4">
    <source>
        <dbReference type="Proteomes" id="UP000037179"/>
    </source>
</evidence>
<dbReference type="Pfam" id="PF00582">
    <property type="entry name" value="Usp"/>
    <property type="match status" value="1"/>
</dbReference>
<evidence type="ECO:0000259" key="1">
    <source>
        <dbReference type="Pfam" id="PF00582"/>
    </source>
</evidence>
<protein>
    <recommendedName>
        <fullName evidence="1">UspA domain-containing protein</fullName>
    </recommendedName>
</protein>
<dbReference type="CDD" id="cd00293">
    <property type="entry name" value="USP-like"/>
    <property type="match status" value="1"/>
</dbReference>
<dbReference type="RefSeq" id="WP_033089143.1">
    <property type="nucleotide sequence ID" value="NZ_AP017900.1"/>
</dbReference>
<feature type="domain" description="UspA" evidence="1">
    <location>
        <begin position="84"/>
        <end position="209"/>
    </location>
</feature>
<dbReference type="Proteomes" id="UP000037179">
    <property type="component" value="Unassembled WGS sequence"/>
</dbReference>
<organism evidence="3 4">
    <name type="scientific">Nocardia seriolae</name>
    <dbReference type="NCBI Taxonomy" id="37332"/>
    <lineage>
        <taxon>Bacteria</taxon>
        <taxon>Bacillati</taxon>
        <taxon>Actinomycetota</taxon>
        <taxon>Actinomycetes</taxon>
        <taxon>Mycobacteriales</taxon>
        <taxon>Nocardiaceae</taxon>
        <taxon>Nocardia</taxon>
    </lineage>
</organism>
<reference evidence="3 4" key="2">
    <citation type="journal article" date="2016" name="Genome Announc.">
        <title>Draft Genome Sequence of Erythromycin- and Oxytetracycline-Sensitive Nocardia seriolae Strain U-1 (NBRC 110359).</title>
        <authorList>
            <person name="Imajoh M."/>
            <person name="Sukeda M."/>
            <person name="Shimizu M."/>
            <person name="Yamane J."/>
            <person name="Ohnishi K."/>
            <person name="Oshima S."/>
        </authorList>
    </citation>
    <scope>NUCLEOTIDE SEQUENCE [LARGE SCALE GENOMIC DNA]</scope>
    <source>
        <strain evidence="3 4">U-1</strain>
    </source>
</reference>
<name>A0ABC9YYQ5_9NOCA</name>
<evidence type="ECO:0000313" key="2">
    <source>
        <dbReference type="EMBL" id="APA98453.1"/>
    </source>
</evidence>
<evidence type="ECO:0000313" key="5">
    <source>
        <dbReference type="Proteomes" id="UP000180166"/>
    </source>
</evidence>
<reference evidence="2 5" key="3">
    <citation type="submission" date="2016-10" db="EMBL/GenBank/DDBJ databases">
        <title>Genome sequence of Nocardia seriolae strain EM150506, isolated from Anguila japonica.</title>
        <authorList>
            <person name="Han H.-J."/>
        </authorList>
    </citation>
    <scope>NUCLEOTIDE SEQUENCE [LARGE SCALE GENOMIC DNA]</scope>
    <source>
        <strain evidence="2 5">EM150506</strain>
    </source>
</reference>
<accession>A0ABC9YYQ5</accession>
<proteinExistence type="predicted"/>
<dbReference type="SUPFAM" id="SSF52402">
    <property type="entry name" value="Adenine nucleotide alpha hydrolases-like"/>
    <property type="match status" value="1"/>
</dbReference>
<dbReference type="EMBL" id="BBYQ01000081">
    <property type="protein sequence ID" value="GAP30452.1"/>
    <property type="molecule type" value="Genomic_DNA"/>
</dbReference>
<dbReference type="EMBL" id="CP017839">
    <property type="protein sequence ID" value="APA98453.1"/>
    <property type="molecule type" value="Genomic_DNA"/>
</dbReference>